<reference evidence="3" key="1">
    <citation type="submission" date="2016-06" db="EMBL/GenBank/DDBJ databases">
        <title>Parallel loss of symbiosis genes in relatives of nitrogen-fixing non-legume Parasponia.</title>
        <authorList>
            <person name="Van Velzen R."/>
            <person name="Holmer R."/>
            <person name="Bu F."/>
            <person name="Rutten L."/>
            <person name="Van Zeijl A."/>
            <person name="Liu W."/>
            <person name="Santuari L."/>
            <person name="Cao Q."/>
            <person name="Sharma T."/>
            <person name="Shen D."/>
            <person name="Roswanjaya Y."/>
            <person name="Wardhani T."/>
            <person name="Kalhor M.S."/>
            <person name="Jansen J."/>
            <person name="Van den Hoogen J."/>
            <person name="Gungor B."/>
            <person name="Hartog M."/>
            <person name="Hontelez J."/>
            <person name="Verver J."/>
            <person name="Yang W.-C."/>
            <person name="Schijlen E."/>
            <person name="Repin R."/>
            <person name="Schilthuizen M."/>
            <person name="Schranz E."/>
            <person name="Heidstra R."/>
            <person name="Miyata K."/>
            <person name="Fedorova E."/>
            <person name="Kohlen W."/>
            <person name="Bisseling T."/>
            <person name="Smit S."/>
            <person name="Geurts R."/>
        </authorList>
    </citation>
    <scope>NUCLEOTIDE SEQUENCE [LARGE SCALE GENOMIC DNA]</scope>
    <source>
        <strain evidence="3">cv. RG33-2</strain>
    </source>
</reference>
<name>A0A2P5FDV1_TREOI</name>
<evidence type="ECO:0000313" key="3">
    <source>
        <dbReference type="Proteomes" id="UP000237000"/>
    </source>
</evidence>
<evidence type="ECO:0000313" key="2">
    <source>
        <dbReference type="EMBL" id="PON95958.1"/>
    </source>
</evidence>
<dbReference type="Proteomes" id="UP000237000">
    <property type="component" value="Unassembled WGS sequence"/>
</dbReference>
<feature type="region of interest" description="Disordered" evidence="1">
    <location>
        <begin position="41"/>
        <end position="61"/>
    </location>
</feature>
<comment type="caution">
    <text evidence="2">The sequence shown here is derived from an EMBL/GenBank/DDBJ whole genome shotgun (WGS) entry which is preliminary data.</text>
</comment>
<protein>
    <submittedName>
        <fullName evidence="2">Uncharacterized protein</fullName>
    </submittedName>
</protein>
<organism evidence="2 3">
    <name type="scientific">Trema orientale</name>
    <name type="common">Charcoal tree</name>
    <name type="synonym">Celtis orientalis</name>
    <dbReference type="NCBI Taxonomy" id="63057"/>
    <lineage>
        <taxon>Eukaryota</taxon>
        <taxon>Viridiplantae</taxon>
        <taxon>Streptophyta</taxon>
        <taxon>Embryophyta</taxon>
        <taxon>Tracheophyta</taxon>
        <taxon>Spermatophyta</taxon>
        <taxon>Magnoliopsida</taxon>
        <taxon>eudicotyledons</taxon>
        <taxon>Gunneridae</taxon>
        <taxon>Pentapetalae</taxon>
        <taxon>rosids</taxon>
        <taxon>fabids</taxon>
        <taxon>Rosales</taxon>
        <taxon>Cannabaceae</taxon>
        <taxon>Trema</taxon>
    </lineage>
</organism>
<keyword evidence="3" id="KW-1185">Reference proteome</keyword>
<sequence length="141" mass="16070">MLIVAAREVKAPPRRGVLRGVPRETKGEDWSFLGIGMIKDTKDDDKKRRQKAPLPSLPHVRLPTSSSLEQQMLLLPSLQTYCRHSTSSVPRTPFRSSSKRHLDDLRKWCYLQPHLSVVARRTGLVMRSPVVAVDIDTTNRF</sequence>
<proteinExistence type="predicted"/>
<evidence type="ECO:0000256" key="1">
    <source>
        <dbReference type="SAM" id="MobiDB-lite"/>
    </source>
</evidence>
<dbReference type="InParanoid" id="A0A2P5FDV1"/>
<dbReference type="EMBL" id="JXTC01000041">
    <property type="protein sequence ID" value="PON95958.1"/>
    <property type="molecule type" value="Genomic_DNA"/>
</dbReference>
<gene>
    <name evidence="2" type="ORF">TorRG33x02_082060</name>
</gene>
<accession>A0A2P5FDV1</accession>
<dbReference type="AlphaFoldDB" id="A0A2P5FDV1"/>